<dbReference type="Proteomes" id="UP001521116">
    <property type="component" value="Unassembled WGS sequence"/>
</dbReference>
<keyword evidence="3" id="KW-1185">Reference proteome</keyword>
<evidence type="ECO:0000256" key="1">
    <source>
        <dbReference type="SAM" id="MobiDB-lite"/>
    </source>
</evidence>
<evidence type="ECO:0000313" key="3">
    <source>
        <dbReference type="Proteomes" id="UP001521116"/>
    </source>
</evidence>
<sequence>MDEVKNSGAVRFRDFDAKLERISGQKCDVHVESGMQSGMVECKAEAAHTAKPDFAGDGHVHFKGENVNVSKTAPPVGASSNNSGEKAGAPPG</sequence>
<feature type="region of interest" description="Disordered" evidence="1">
    <location>
        <begin position="57"/>
        <end position="92"/>
    </location>
</feature>
<gene>
    <name evidence="2" type="ORF">SLS56_000251</name>
</gene>
<protein>
    <submittedName>
        <fullName evidence="2">Uncharacterized protein</fullName>
    </submittedName>
</protein>
<reference evidence="2 3" key="1">
    <citation type="submission" date="2024-02" db="EMBL/GenBank/DDBJ databases">
        <title>De novo assembly and annotation of 12 fungi associated with fruit tree decline syndrome in Ontario, Canada.</title>
        <authorList>
            <person name="Sulman M."/>
            <person name="Ellouze W."/>
            <person name="Ilyukhin E."/>
        </authorList>
    </citation>
    <scope>NUCLEOTIDE SEQUENCE [LARGE SCALE GENOMIC DNA]</scope>
    <source>
        <strain evidence="2 3">M1-105</strain>
    </source>
</reference>
<accession>A0ABR3TG51</accession>
<organism evidence="2 3">
    <name type="scientific">Neofusicoccum ribis</name>
    <dbReference type="NCBI Taxonomy" id="45134"/>
    <lineage>
        <taxon>Eukaryota</taxon>
        <taxon>Fungi</taxon>
        <taxon>Dikarya</taxon>
        <taxon>Ascomycota</taxon>
        <taxon>Pezizomycotina</taxon>
        <taxon>Dothideomycetes</taxon>
        <taxon>Dothideomycetes incertae sedis</taxon>
        <taxon>Botryosphaeriales</taxon>
        <taxon>Botryosphaeriaceae</taxon>
        <taxon>Neofusicoccum</taxon>
    </lineage>
</organism>
<comment type="caution">
    <text evidence="2">The sequence shown here is derived from an EMBL/GenBank/DDBJ whole genome shotgun (WGS) entry which is preliminary data.</text>
</comment>
<evidence type="ECO:0000313" key="2">
    <source>
        <dbReference type="EMBL" id="KAL1638442.1"/>
    </source>
</evidence>
<proteinExistence type="predicted"/>
<dbReference type="EMBL" id="JAJVDC020000001">
    <property type="protein sequence ID" value="KAL1638442.1"/>
    <property type="molecule type" value="Genomic_DNA"/>
</dbReference>
<name>A0ABR3TG51_9PEZI</name>